<evidence type="ECO:0000313" key="3">
    <source>
        <dbReference type="Proteomes" id="UP001558713"/>
    </source>
</evidence>
<name>A0ABD1BNR3_CARAN</name>
<sequence>MSCVCLVSYSILINGSPYGDITPMRGLRQGDLLSLYLFLLCAEMLTQKLNQQEDKGHIKGIAISNNGPRVSHLLFADDSLFFCQANFCKMETLSRVLTFYDNLSGQQVNVAKSSIIFGLRVFESNR</sequence>
<dbReference type="InterPro" id="IPR052343">
    <property type="entry name" value="Retrotransposon-Effector_Assoc"/>
</dbReference>
<reference evidence="2 3" key="1">
    <citation type="submission" date="2024-04" db="EMBL/GenBank/DDBJ databases">
        <title>Genome assembly C_amara_ONT_v2.</title>
        <authorList>
            <person name="Yant L."/>
            <person name="Moore C."/>
            <person name="Slenker M."/>
        </authorList>
    </citation>
    <scope>NUCLEOTIDE SEQUENCE [LARGE SCALE GENOMIC DNA]</scope>
    <source>
        <tissue evidence="2">Leaf</tissue>
    </source>
</reference>
<dbReference type="Proteomes" id="UP001558713">
    <property type="component" value="Unassembled WGS sequence"/>
</dbReference>
<evidence type="ECO:0000259" key="1">
    <source>
        <dbReference type="Pfam" id="PF00078"/>
    </source>
</evidence>
<dbReference type="PANTHER" id="PTHR46890:SF48">
    <property type="entry name" value="RNA-DIRECTED DNA POLYMERASE"/>
    <property type="match status" value="1"/>
</dbReference>
<dbReference type="EMBL" id="JBANAX010000198">
    <property type="protein sequence ID" value="KAL1218823.1"/>
    <property type="molecule type" value="Genomic_DNA"/>
</dbReference>
<dbReference type="InterPro" id="IPR000477">
    <property type="entry name" value="RT_dom"/>
</dbReference>
<accession>A0ABD1BNR3</accession>
<comment type="caution">
    <text evidence="2">The sequence shown here is derived from an EMBL/GenBank/DDBJ whole genome shotgun (WGS) entry which is preliminary data.</text>
</comment>
<keyword evidence="3" id="KW-1185">Reference proteome</keyword>
<proteinExistence type="predicted"/>
<dbReference type="Pfam" id="PF00078">
    <property type="entry name" value="RVT_1"/>
    <property type="match status" value="1"/>
</dbReference>
<dbReference type="AlphaFoldDB" id="A0ABD1BNR3"/>
<feature type="domain" description="Reverse transcriptase" evidence="1">
    <location>
        <begin position="12"/>
        <end position="116"/>
    </location>
</feature>
<evidence type="ECO:0000313" key="2">
    <source>
        <dbReference type="EMBL" id="KAL1218823.1"/>
    </source>
</evidence>
<gene>
    <name evidence="2" type="ORF">V5N11_033095</name>
</gene>
<dbReference type="PANTHER" id="PTHR46890">
    <property type="entry name" value="NON-LTR RETROLELEMENT REVERSE TRANSCRIPTASE-LIKE PROTEIN-RELATED"/>
    <property type="match status" value="1"/>
</dbReference>
<protein>
    <submittedName>
        <fullName evidence="2">Mitochondrial protein</fullName>
    </submittedName>
</protein>
<organism evidence="2 3">
    <name type="scientific">Cardamine amara subsp. amara</name>
    <dbReference type="NCBI Taxonomy" id="228776"/>
    <lineage>
        <taxon>Eukaryota</taxon>
        <taxon>Viridiplantae</taxon>
        <taxon>Streptophyta</taxon>
        <taxon>Embryophyta</taxon>
        <taxon>Tracheophyta</taxon>
        <taxon>Spermatophyta</taxon>
        <taxon>Magnoliopsida</taxon>
        <taxon>eudicotyledons</taxon>
        <taxon>Gunneridae</taxon>
        <taxon>Pentapetalae</taxon>
        <taxon>rosids</taxon>
        <taxon>malvids</taxon>
        <taxon>Brassicales</taxon>
        <taxon>Brassicaceae</taxon>
        <taxon>Cardamineae</taxon>
        <taxon>Cardamine</taxon>
    </lineage>
</organism>